<dbReference type="EMBL" id="JANIIK010000047">
    <property type="protein sequence ID" value="KAJ3600655.1"/>
    <property type="molecule type" value="Genomic_DNA"/>
</dbReference>
<proteinExistence type="inferred from homology"/>
<dbReference type="InterPro" id="IPR036116">
    <property type="entry name" value="FN3_sf"/>
</dbReference>
<gene>
    <name evidence="13" type="ORF">NHX12_031633</name>
</gene>
<keyword evidence="9" id="KW-0325">Glycoprotein</keyword>
<reference evidence="13" key="1">
    <citation type="submission" date="2022-07" db="EMBL/GenBank/DDBJ databases">
        <title>Chromosome-level genome of Muraenolepis orangiensis.</title>
        <authorList>
            <person name="Kim J."/>
        </authorList>
    </citation>
    <scope>NUCLEOTIDE SEQUENCE</scope>
    <source>
        <strain evidence="13">KU_S4_2022</strain>
        <tissue evidence="13">Muscle</tissue>
    </source>
</reference>
<evidence type="ECO:0000313" key="13">
    <source>
        <dbReference type="EMBL" id="KAJ3600655.1"/>
    </source>
</evidence>
<feature type="region of interest" description="Disordered" evidence="10">
    <location>
        <begin position="435"/>
        <end position="489"/>
    </location>
</feature>
<keyword evidence="3 11" id="KW-0812">Transmembrane</keyword>
<dbReference type="OrthoDB" id="5989951at2759"/>
<keyword evidence="8" id="KW-0675">Receptor</keyword>
<dbReference type="Proteomes" id="UP001148018">
    <property type="component" value="Unassembled WGS sequence"/>
</dbReference>
<keyword evidence="5" id="KW-0677">Repeat</keyword>
<evidence type="ECO:0000256" key="5">
    <source>
        <dbReference type="ARBA" id="ARBA00022737"/>
    </source>
</evidence>
<comment type="caution">
    <text evidence="13">The sequence shown here is derived from an EMBL/GenBank/DDBJ whole genome shotgun (WGS) entry which is preliminary data.</text>
</comment>
<evidence type="ECO:0000256" key="1">
    <source>
        <dbReference type="ARBA" id="ARBA00004479"/>
    </source>
</evidence>
<dbReference type="PANTHER" id="PTHR48423:SF1">
    <property type="entry name" value="INTERLEUKIN-27 RECEPTOR SUBUNIT ALPHA"/>
    <property type="match status" value="1"/>
</dbReference>
<dbReference type="GO" id="GO:0016020">
    <property type="term" value="C:membrane"/>
    <property type="evidence" value="ECO:0007669"/>
    <property type="project" value="UniProtKB-SubCell"/>
</dbReference>
<evidence type="ECO:0000256" key="11">
    <source>
        <dbReference type="SAM" id="Phobius"/>
    </source>
</evidence>
<dbReference type="PANTHER" id="PTHR48423">
    <property type="entry name" value="INTERLEUKIN-27 RECEPTOR SUBUNIT ALPHA"/>
    <property type="match status" value="1"/>
</dbReference>
<accession>A0A9Q0IJV6</accession>
<dbReference type="InterPro" id="IPR052672">
    <property type="entry name" value="Type1_Cytokine_Rcpt_Type2"/>
</dbReference>
<evidence type="ECO:0000313" key="14">
    <source>
        <dbReference type="Proteomes" id="UP001148018"/>
    </source>
</evidence>
<feature type="signal peptide" evidence="12">
    <location>
        <begin position="1"/>
        <end position="30"/>
    </location>
</feature>
<evidence type="ECO:0000256" key="4">
    <source>
        <dbReference type="ARBA" id="ARBA00022729"/>
    </source>
</evidence>
<comment type="subcellular location">
    <subcellularLocation>
        <location evidence="1">Membrane</location>
        <topology evidence="1">Single-pass type I membrane protein</topology>
    </subcellularLocation>
</comment>
<evidence type="ECO:0000256" key="8">
    <source>
        <dbReference type="ARBA" id="ARBA00023170"/>
    </source>
</evidence>
<keyword evidence="14" id="KW-1185">Reference proteome</keyword>
<keyword evidence="4 12" id="KW-0732">Signal</keyword>
<feature type="transmembrane region" description="Helical" evidence="11">
    <location>
        <begin position="354"/>
        <end position="373"/>
    </location>
</feature>
<dbReference type="AlphaFoldDB" id="A0A9Q0IJV6"/>
<organism evidence="13 14">
    <name type="scientific">Muraenolepis orangiensis</name>
    <name type="common">Patagonian moray cod</name>
    <dbReference type="NCBI Taxonomy" id="630683"/>
    <lineage>
        <taxon>Eukaryota</taxon>
        <taxon>Metazoa</taxon>
        <taxon>Chordata</taxon>
        <taxon>Craniata</taxon>
        <taxon>Vertebrata</taxon>
        <taxon>Euteleostomi</taxon>
        <taxon>Actinopterygii</taxon>
        <taxon>Neopterygii</taxon>
        <taxon>Teleostei</taxon>
        <taxon>Neoteleostei</taxon>
        <taxon>Acanthomorphata</taxon>
        <taxon>Zeiogadaria</taxon>
        <taxon>Gadariae</taxon>
        <taxon>Gadiformes</taxon>
        <taxon>Muraenolepidoidei</taxon>
        <taxon>Muraenolepididae</taxon>
        <taxon>Muraenolepis</taxon>
    </lineage>
</organism>
<evidence type="ECO:0000256" key="10">
    <source>
        <dbReference type="SAM" id="MobiDB-lite"/>
    </source>
</evidence>
<evidence type="ECO:0000256" key="3">
    <source>
        <dbReference type="ARBA" id="ARBA00022692"/>
    </source>
</evidence>
<sequence length="489" mass="54121">MTRLGIRWLLSVLLAILPSIMYDIKQSCLAQPGGPPPPSPPLCHIPYEEYNGIAGRSAIQCVWDPGPPSDPPAIYTLHWKSADRRLEPLVIYWESTCSKQGLSEDHCQVRHQVAPDQPEEEEGFHGAYYLEIVRPYSLYKFEVRCACLPSLLSDWSPVYEVESPEAAPVGLLDLWSDCRTSPRSSECVLMWKRPPRWQAGGAILGYVVTLSHGDGTVTAVNASAAVGVPTDRLVCDEKRCYLNATLRDVTAVNVSAYTAHGATTPACLHMPLTCQFEKCIAYQVALFSVSPDGSSDHISSAVGYTHQGIPSKVPSFEVVTINTTSVKMTWEPIPLPLRRGVIVCYQIGVDSQRGYVPFALVMFVPCFVSFLLMKNFYWVFKKFIGLKKLPDPSNSHIFQNGNPLINGSWVHICLPVDMLEPFLSQLEIVEPCPDEMADRGSQGARGDVADQGDWAGSQNAARREECYSKMTDSDEETLPSGYEKRACLP</sequence>
<keyword evidence="7 11" id="KW-0472">Membrane</keyword>
<protein>
    <submittedName>
        <fullName evidence="13">Uncharacterized protein</fullName>
    </submittedName>
</protein>
<name>A0A9Q0IJV6_9TELE</name>
<evidence type="ECO:0000256" key="12">
    <source>
        <dbReference type="SAM" id="SignalP"/>
    </source>
</evidence>
<keyword evidence="6 11" id="KW-1133">Transmembrane helix</keyword>
<comment type="similarity">
    <text evidence="2">Belongs to the type I cytokine receptor family. Type 2 subfamily.</text>
</comment>
<dbReference type="Gene3D" id="2.60.40.10">
    <property type="entry name" value="Immunoglobulins"/>
    <property type="match status" value="2"/>
</dbReference>
<feature type="chain" id="PRO_5040155591" evidence="12">
    <location>
        <begin position="31"/>
        <end position="489"/>
    </location>
</feature>
<evidence type="ECO:0000256" key="2">
    <source>
        <dbReference type="ARBA" id="ARBA00008921"/>
    </source>
</evidence>
<evidence type="ECO:0000256" key="6">
    <source>
        <dbReference type="ARBA" id="ARBA00022989"/>
    </source>
</evidence>
<dbReference type="InterPro" id="IPR013783">
    <property type="entry name" value="Ig-like_fold"/>
</dbReference>
<dbReference type="SUPFAM" id="SSF49265">
    <property type="entry name" value="Fibronectin type III"/>
    <property type="match status" value="2"/>
</dbReference>
<evidence type="ECO:0000256" key="7">
    <source>
        <dbReference type="ARBA" id="ARBA00023136"/>
    </source>
</evidence>
<evidence type="ECO:0000256" key="9">
    <source>
        <dbReference type="ARBA" id="ARBA00023180"/>
    </source>
</evidence>